<dbReference type="Proteomes" id="UP000076623">
    <property type="component" value="Chromosome"/>
</dbReference>
<feature type="transmembrane region" description="Helical" evidence="1">
    <location>
        <begin position="222"/>
        <end position="241"/>
    </location>
</feature>
<proteinExistence type="predicted"/>
<feature type="transmembrane region" description="Helical" evidence="1">
    <location>
        <begin position="95"/>
        <end position="117"/>
    </location>
</feature>
<feature type="transmembrane region" description="Helical" evidence="1">
    <location>
        <begin position="60"/>
        <end position="83"/>
    </location>
</feature>
<feature type="transmembrane region" description="Helical" evidence="1">
    <location>
        <begin position="169"/>
        <end position="186"/>
    </location>
</feature>
<dbReference type="Pfam" id="PF04240">
    <property type="entry name" value="Caroten_synth"/>
    <property type="match status" value="1"/>
</dbReference>
<feature type="transmembrane region" description="Helical" evidence="1">
    <location>
        <begin position="7"/>
        <end position="28"/>
    </location>
</feature>
<reference evidence="2 3" key="1">
    <citation type="submission" date="2016-04" db="EMBL/GenBank/DDBJ databases">
        <title>Complete genome sequence of Fictibacillus phosphorivorans G25-29, a strain toxic to nematodes.</title>
        <authorList>
            <person name="Zheng Z."/>
        </authorList>
    </citation>
    <scope>NUCLEOTIDE SEQUENCE [LARGE SCALE GENOMIC DNA]</scope>
    <source>
        <strain evidence="2 3">G25-29</strain>
    </source>
</reference>
<dbReference type="InterPro" id="IPR007354">
    <property type="entry name" value="CruF-like"/>
</dbReference>
<dbReference type="RefSeq" id="WP_066395055.1">
    <property type="nucleotide sequence ID" value="NZ_CP015378.1"/>
</dbReference>
<feature type="transmembrane region" description="Helical" evidence="1">
    <location>
        <begin position="34"/>
        <end position="53"/>
    </location>
</feature>
<protein>
    <recommendedName>
        <fullName evidence="4">Carotenoid biosynthesis protein</fullName>
    </recommendedName>
</protein>
<dbReference type="PANTHER" id="PTHR39419:SF1">
    <property type="entry name" value="SLL0814 PROTEIN"/>
    <property type="match status" value="1"/>
</dbReference>
<accession>A0A160IM86</accession>
<keyword evidence="1" id="KW-0472">Membrane</keyword>
<dbReference type="STRING" id="1221500.ABE65_011745"/>
<evidence type="ECO:0000313" key="3">
    <source>
        <dbReference type="Proteomes" id="UP000076623"/>
    </source>
</evidence>
<evidence type="ECO:0008006" key="4">
    <source>
        <dbReference type="Google" id="ProtNLM"/>
    </source>
</evidence>
<keyword evidence="3" id="KW-1185">Reference proteome</keyword>
<keyword evidence="1" id="KW-1133">Transmembrane helix</keyword>
<evidence type="ECO:0000256" key="1">
    <source>
        <dbReference type="SAM" id="Phobius"/>
    </source>
</evidence>
<name>A0A160IM86_9BACL</name>
<dbReference type="EMBL" id="CP015378">
    <property type="protein sequence ID" value="ANC77438.1"/>
    <property type="molecule type" value="Genomic_DNA"/>
</dbReference>
<gene>
    <name evidence="2" type="ORF">ABE65_011745</name>
</gene>
<feature type="transmembrane region" description="Helical" evidence="1">
    <location>
        <begin position="129"/>
        <end position="149"/>
    </location>
</feature>
<dbReference type="KEGG" id="fpn:ABE65_011745"/>
<keyword evidence="1" id="KW-0812">Transmembrane</keyword>
<dbReference type="PANTHER" id="PTHR39419">
    <property type="entry name" value="SLL0814 PROTEIN"/>
    <property type="match status" value="1"/>
</dbReference>
<evidence type="ECO:0000313" key="2">
    <source>
        <dbReference type="EMBL" id="ANC77438.1"/>
    </source>
</evidence>
<sequence>MSTFQKYLWTFFKVWFLIGLILVGFSLLPPWLEWANAVFLFASGLYASCYLWNVLPKGRFIIPLIFFGSIAIESFGTHTGLLFGEYTYEADFGPMVLGVPITMGPAWLSVIGASHAFSQLFSFRYQTIVLVPLFSVWLDLAIDPVAANIKNYWIWNEGGFYYNIPSQNFFGWYVTAFFFSLFIARYEKEATTYELERNNQYLFMMLHLLFGFTAFIAGLYGVLLVGISSMICYIITVVYSMRKLNLFKVKNY</sequence>
<organism evidence="2 3">
    <name type="scientific">Fictibacillus phosphorivorans</name>
    <dbReference type="NCBI Taxonomy" id="1221500"/>
    <lineage>
        <taxon>Bacteria</taxon>
        <taxon>Bacillati</taxon>
        <taxon>Bacillota</taxon>
        <taxon>Bacilli</taxon>
        <taxon>Bacillales</taxon>
        <taxon>Fictibacillaceae</taxon>
        <taxon>Fictibacillus</taxon>
    </lineage>
</organism>
<dbReference type="AlphaFoldDB" id="A0A160IM86"/>